<evidence type="ECO:0000256" key="3">
    <source>
        <dbReference type="ARBA" id="ARBA00022741"/>
    </source>
</evidence>
<dbReference type="PROSITE" id="PS50893">
    <property type="entry name" value="ABC_TRANSPORTER_2"/>
    <property type="match status" value="1"/>
</dbReference>
<dbReference type="InterPro" id="IPR050153">
    <property type="entry name" value="Metal_Ion_Import_ABC"/>
</dbReference>
<evidence type="ECO:0000256" key="4">
    <source>
        <dbReference type="ARBA" id="ARBA00022840"/>
    </source>
</evidence>
<evidence type="ECO:0000313" key="7">
    <source>
        <dbReference type="Proteomes" id="UP000752814"/>
    </source>
</evidence>
<dbReference type="InterPro" id="IPR003439">
    <property type="entry name" value="ABC_transporter-like_ATP-bd"/>
</dbReference>
<name>A0A8J8PFA3_9ARCH</name>
<dbReference type="InterPro" id="IPR003593">
    <property type="entry name" value="AAA+_ATPase"/>
</dbReference>
<keyword evidence="2" id="KW-0813">Transport</keyword>
<dbReference type="PANTHER" id="PTHR42734">
    <property type="entry name" value="METAL TRANSPORT SYSTEM ATP-BINDING PROTEIN TM_0124-RELATED"/>
    <property type="match status" value="1"/>
</dbReference>
<evidence type="ECO:0000256" key="1">
    <source>
        <dbReference type="ARBA" id="ARBA00005417"/>
    </source>
</evidence>
<evidence type="ECO:0000259" key="5">
    <source>
        <dbReference type="PROSITE" id="PS50893"/>
    </source>
</evidence>
<dbReference type="GO" id="GO:0005524">
    <property type="term" value="F:ATP binding"/>
    <property type="evidence" value="ECO:0007669"/>
    <property type="project" value="UniProtKB-KW"/>
</dbReference>
<keyword evidence="3" id="KW-0547">Nucleotide-binding</keyword>
<evidence type="ECO:0000256" key="2">
    <source>
        <dbReference type="ARBA" id="ARBA00022448"/>
    </source>
</evidence>
<dbReference type="Pfam" id="PF00005">
    <property type="entry name" value="ABC_tran"/>
    <property type="match status" value="1"/>
</dbReference>
<comment type="similarity">
    <text evidence="1">Belongs to the ABC transporter superfamily.</text>
</comment>
<dbReference type="SMART" id="SM00382">
    <property type="entry name" value="AAA"/>
    <property type="match status" value="1"/>
</dbReference>
<feature type="domain" description="ABC transporter" evidence="5">
    <location>
        <begin position="6"/>
        <end position="240"/>
    </location>
</feature>
<proteinExistence type="inferred from homology"/>
<dbReference type="Gene3D" id="3.40.50.300">
    <property type="entry name" value="P-loop containing nucleotide triphosphate hydrolases"/>
    <property type="match status" value="1"/>
</dbReference>
<reference evidence="6" key="1">
    <citation type="submission" date="2016-03" db="EMBL/GenBank/DDBJ databases">
        <authorList>
            <person name="Borrel G."/>
            <person name="Mccann A."/>
            <person name="O'Toole P.W."/>
        </authorList>
    </citation>
    <scope>NUCLEOTIDE SEQUENCE</scope>
    <source>
        <strain evidence="6">183</strain>
    </source>
</reference>
<protein>
    <recommendedName>
        <fullName evidence="5">ABC transporter domain-containing protein</fullName>
    </recommendedName>
</protein>
<evidence type="ECO:0000313" key="6">
    <source>
        <dbReference type="EMBL" id="TQS81368.1"/>
    </source>
</evidence>
<comment type="caution">
    <text evidence="6">The sequence shown here is derived from an EMBL/GenBank/DDBJ whole genome shotgun (WGS) entry which is preliminary data.</text>
</comment>
<dbReference type="Proteomes" id="UP000752814">
    <property type="component" value="Unassembled WGS sequence"/>
</dbReference>
<dbReference type="AlphaFoldDB" id="A0A8J8PFA3"/>
<keyword evidence="4" id="KW-0067">ATP-binding</keyword>
<dbReference type="GO" id="GO:0016887">
    <property type="term" value="F:ATP hydrolysis activity"/>
    <property type="evidence" value="ECO:0007669"/>
    <property type="project" value="InterPro"/>
</dbReference>
<dbReference type="SUPFAM" id="SSF52540">
    <property type="entry name" value="P-loop containing nucleoside triphosphate hydrolases"/>
    <property type="match status" value="1"/>
</dbReference>
<accession>A0A8J8PFA3</accession>
<sequence>MVLSDITIDNLSFSYDNADVLKDISLQFQEPNLTCIIGPNGVGKTTLVKCINKLLKPHQGRVLLDGTDINNISLFEMAKKMAFVPNSVSSIFSMTVAEAVLMGRYPHSGWVTSAEDLQIVEEMISTMHLEDLAERNFRELSAGQTQRVVIARGLAQEPEILILDEPTSNLDVKHQMEIMNFLSNYSKKMGIKVIMVCHDLNITAAFADRIVMMHQGRIFADGTARQVMTAENIREVYDVNARVIDVEGKPHIILLKD</sequence>
<dbReference type="FunFam" id="3.40.50.300:FF:000134">
    <property type="entry name" value="Iron-enterobactin ABC transporter ATP-binding protein"/>
    <property type="match status" value="1"/>
</dbReference>
<dbReference type="PANTHER" id="PTHR42734:SF6">
    <property type="entry name" value="MOLYBDATE IMPORT ATP-BINDING PROTEIN MOLC"/>
    <property type="match status" value="1"/>
</dbReference>
<organism evidence="6 7">
    <name type="scientific">Candidatus Methanomassiliicoccus intestinalis</name>
    <dbReference type="NCBI Taxonomy" id="1406512"/>
    <lineage>
        <taxon>Archaea</taxon>
        <taxon>Methanobacteriati</taxon>
        <taxon>Thermoplasmatota</taxon>
        <taxon>Thermoplasmata</taxon>
        <taxon>Methanomassiliicoccales</taxon>
        <taxon>Methanomassiliicoccaceae</taxon>
        <taxon>Methanomassiliicoccus</taxon>
    </lineage>
</organism>
<dbReference type="EMBL" id="LVVT01000023">
    <property type="protein sequence ID" value="TQS81368.1"/>
    <property type="molecule type" value="Genomic_DNA"/>
</dbReference>
<dbReference type="CDD" id="cd03214">
    <property type="entry name" value="ABC_Iron-Siderophores_B12_Hemin"/>
    <property type="match status" value="1"/>
</dbReference>
<gene>
    <name evidence="6" type="ORF">A3207_08435</name>
</gene>
<dbReference type="InterPro" id="IPR027417">
    <property type="entry name" value="P-loop_NTPase"/>
</dbReference>